<dbReference type="EMBL" id="OCZC01000047">
    <property type="protein sequence ID" value="SOO23263.1"/>
    <property type="molecule type" value="Genomic_DNA"/>
</dbReference>
<organism evidence="2 4">
    <name type="scientific">Xanthomonas campestris pv. phaseoli</name>
    <dbReference type="NCBI Taxonomy" id="317013"/>
    <lineage>
        <taxon>Bacteria</taxon>
        <taxon>Pseudomonadati</taxon>
        <taxon>Pseudomonadota</taxon>
        <taxon>Gammaproteobacteria</taxon>
        <taxon>Lysobacterales</taxon>
        <taxon>Lysobacteraceae</taxon>
        <taxon>Xanthomonas</taxon>
    </lineage>
</organism>
<proteinExistence type="predicted"/>
<dbReference type="AlphaFoldDB" id="A0A7Z7NG12"/>
<dbReference type="Proteomes" id="UP000234345">
    <property type="component" value="Unassembled WGS sequence"/>
</dbReference>
<reference evidence="2 4" key="1">
    <citation type="submission" date="2017-10" db="EMBL/GenBank/DDBJ databases">
        <authorList>
            <person name="Regsiter A."/>
            <person name="William W."/>
        </authorList>
    </citation>
    <scope>NUCLEOTIDE SEQUENCE [LARGE SCALE GENOMIC DNA]</scope>
    <source>
        <strain evidence="2 4">CFBP6991</strain>
    </source>
</reference>
<feature type="compositionally biased region" description="Basic residues" evidence="1">
    <location>
        <begin position="16"/>
        <end position="25"/>
    </location>
</feature>
<evidence type="ECO:0000313" key="4">
    <source>
        <dbReference type="Proteomes" id="UP000234345"/>
    </source>
</evidence>
<accession>A0A7Z7NG12</accession>
<protein>
    <submittedName>
        <fullName evidence="2">Uncharacterized protein</fullName>
    </submittedName>
</protein>
<gene>
    <name evidence="2" type="ORF">XFF6991_20007</name>
    <name evidence="3" type="ORF">XFF6991_530185</name>
</gene>
<evidence type="ECO:0000256" key="1">
    <source>
        <dbReference type="SAM" id="MobiDB-lite"/>
    </source>
</evidence>
<dbReference type="EMBL" id="OCZC01000081">
    <property type="protein sequence ID" value="SOO26336.1"/>
    <property type="molecule type" value="Genomic_DNA"/>
</dbReference>
<name>A0A7Z7NG12_XANCH</name>
<feature type="region of interest" description="Disordered" evidence="1">
    <location>
        <begin position="1"/>
        <end position="25"/>
    </location>
</feature>
<evidence type="ECO:0000313" key="2">
    <source>
        <dbReference type="EMBL" id="SOO23263.1"/>
    </source>
</evidence>
<sequence>MIEAKTRRFVSVTPARRPRKPSAVD</sequence>
<comment type="caution">
    <text evidence="2">The sequence shown here is derived from an EMBL/GenBank/DDBJ whole genome shotgun (WGS) entry which is preliminary data.</text>
</comment>
<evidence type="ECO:0000313" key="3">
    <source>
        <dbReference type="EMBL" id="SOO26336.1"/>
    </source>
</evidence>